<sequence>MNIWRDQGPKASFAGEAEPKKATQTTDRGPGRRCPAKATDTQKMRDAEGPMTDTGALAWGLAARGGKEASISARGGTRAASESTLTPSFSAGSSSLLRS</sequence>
<evidence type="ECO:0000313" key="3">
    <source>
        <dbReference type="Proteomes" id="UP001642720"/>
    </source>
</evidence>
<protein>
    <submittedName>
        <fullName evidence="2">Uncharacterized protein</fullName>
    </submittedName>
</protein>
<comment type="caution">
    <text evidence="2">The sequence shown here is derived from an EMBL/GenBank/DDBJ whole genome shotgun (WGS) entry which is preliminary data.</text>
</comment>
<evidence type="ECO:0000313" key="2">
    <source>
        <dbReference type="EMBL" id="TFB06353.1"/>
    </source>
</evidence>
<accession>A0ABY2HDI6</accession>
<feature type="region of interest" description="Disordered" evidence="1">
    <location>
        <begin position="1"/>
        <end position="53"/>
    </location>
</feature>
<reference evidence="2 3" key="1">
    <citation type="submission" date="2018-01" db="EMBL/GenBank/DDBJ databases">
        <title>Genome characterization of the sugarcane-associated fungus Trichoderma ghanense CCMA-1212 and their application in lignocelulose bioconversion.</title>
        <authorList>
            <person name="Steindorff A.S."/>
            <person name="Mendes T.D."/>
            <person name="Vilela E.S.D."/>
            <person name="Rodrigues D.S."/>
            <person name="Formighieri E.F."/>
            <person name="Melo I.S."/>
            <person name="Favaro L.C.L."/>
        </authorList>
    </citation>
    <scope>NUCLEOTIDE SEQUENCE [LARGE SCALE GENOMIC DNA]</scope>
    <source>
        <strain evidence="2 3">CCMA-1212</strain>
    </source>
</reference>
<dbReference type="EMBL" id="PPTA01000002">
    <property type="protein sequence ID" value="TFB06353.1"/>
    <property type="molecule type" value="Genomic_DNA"/>
</dbReference>
<dbReference type="RefSeq" id="XP_073562554.1">
    <property type="nucleotide sequence ID" value="XM_073699719.1"/>
</dbReference>
<keyword evidence="3" id="KW-1185">Reference proteome</keyword>
<evidence type="ECO:0000256" key="1">
    <source>
        <dbReference type="SAM" id="MobiDB-lite"/>
    </source>
</evidence>
<dbReference type="GeneID" id="300574169"/>
<feature type="region of interest" description="Disordered" evidence="1">
    <location>
        <begin position="65"/>
        <end position="99"/>
    </location>
</feature>
<proteinExistence type="predicted"/>
<gene>
    <name evidence="2" type="ORF">CCMA1212_002333</name>
</gene>
<name>A0ABY2HDI6_9HYPO</name>
<dbReference type="Proteomes" id="UP001642720">
    <property type="component" value="Unassembled WGS sequence"/>
</dbReference>
<feature type="compositionally biased region" description="Low complexity" evidence="1">
    <location>
        <begin position="83"/>
        <end position="99"/>
    </location>
</feature>
<organism evidence="2 3">
    <name type="scientific">Trichoderma ghanense</name>
    <dbReference type="NCBI Taxonomy" id="65468"/>
    <lineage>
        <taxon>Eukaryota</taxon>
        <taxon>Fungi</taxon>
        <taxon>Dikarya</taxon>
        <taxon>Ascomycota</taxon>
        <taxon>Pezizomycotina</taxon>
        <taxon>Sordariomycetes</taxon>
        <taxon>Hypocreomycetidae</taxon>
        <taxon>Hypocreales</taxon>
        <taxon>Hypocreaceae</taxon>
        <taxon>Trichoderma</taxon>
    </lineage>
</organism>